<dbReference type="OrthoDB" id="1225588at2759"/>
<evidence type="ECO:0000313" key="4">
    <source>
        <dbReference type="Proteomes" id="UP000298416"/>
    </source>
</evidence>
<evidence type="ECO:0000313" key="3">
    <source>
        <dbReference type="EMBL" id="KAG6418564.1"/>
    </source>
</evidence>
<gene>
    <name evidence="3" type="ORF">SASPL_120768</name>
</gene>
<reference evidence="3" key="1">
    <citation type="submission" date="2018-01" db="EMBL/GenBank/DDBJ databases">
        <authorList>
            <person name="Mao J.F."/>
        </authorList>
    </citation>
    <scope>NUCLEOTIDE SEQUENCE</scope>
    <source>
        <strain evidence="3">Huo1</strain>
        <tissue evidence="3">Leaf</tissue>
    </source>
</reference>
<dbReference type="PANTHER" id="PTHR45125">
    <property type="entry name" value="F21J9.4-RELATED"/>
    <property type="match status" value="1"/>
</dbReference>
<name>A0A8X8XT31_SALSN</name>
<sequence>MSVRQESYTENEDILLGKVYMEISQDPSIGTSQSAQRFWQRVEDGFNQVEERDPTWPERTQRSMQARIQAIEKATKKFHGCIRAAEARNRSGASNADIMNEAMQMLKTDSKYKSGWKFSHVWEMINNFEKFKDCAGRSSRQQASRGMQSSDSESQAHTLHGSQSLSSFPMSCDDDEEQILGGSSSSRPIGVKRAKLKKKQSDNSESIIATLEKQNELYTAGMKQANDKMSMFLKQQKNSHDLKTVKEENKIMAMDLSSIVDPDSRAYFQVERRRILQKRAQQQEQPNDYATGTYPSYFDNIGGSGSGLPDY</sequence>
<reference evidence="3" key="2">
    <citation type="submission" date="2020-08" db="EMBL/GenBank/DDBJ databases">
        <title>Plant Genome Project.</title>
        <authorList>
            <person name="Zhang R.-G."/>
        </authorList>
    </citation>
    <scope>NUCLEOTIDE SEQUENCE</scope>
    <source>
        <strain evidence="3">Huo1</strain>
        <tissue evidence="3">Leaf</tissue>
    </source>
</reference>
<dbReference type="EMBL" id="PNBA02000007">
    <property type="protein sequence ID" value="KAG6418564.1"/>
    <property type="molecule type" value="Genomic_DNA"/>
</dbReference>
<dbReference type="AlphaFoldDB" id="A0A8X8XT31"/>
<feature type="compositionally biased region" description="Polar residues" evidence="1">
    <location>
        <begin position="138"/>
        <end position="169"/>
    </location>
</feature>
<dbReference type="PANTHER" id="PTHR45125:SF3">
    <property type="entry name" value="NO-APICAL-MERISTEM-ASSOCIATED CARBOXY-TERMINAL DOMAIN PROTEIN"/>
    <property type="match status" value="1"/>
</dbReference>
<protein>
    <recommendedName>
        <fullName evidence="2">No apical meristem-associated C-terminal domain-containing protein</fullName>
    </recommendedName>
</protein>
<dbReference type="Pfam" id="PF14303">
    <property type="entry name" value="NAM-associated"/>
    <property type="match status" value="1"/>
</dbReference>
<dbReference type="Proteomes" id="UP000298416">
    <property type="component" value="Unassembled WGS sequence"/>
</dbReference>
<evidence type="ECO:0000259" key="2">
    <source>
        <dbReference type="Pfam" id="PF14303"/>
    </source>
</evidence>
<keyword evidence="4" id="KW-1185">Reference proteome</keyword>
<accession>A0A8X8XT31</accession>
<proteinExistence type="predicted"/>
<organism evidence="3">
    <name type="scientific">Salvia splendens</name>
    <name type="common">Scarlet sage</name>
    <dbReference type="NCBI Taxonomy" id="180675"/>
    <lineage>
        <taxon>Eukaryota</taxon>
        <taxon>Viridiplantae</taxon>
        <taxon>Streptophyta</taxon>
        <taxon>Embryophyta</taxon>
        <taxon>Tracheophyta</taxon>
        <taxon>Spermatophyta</taxon>
        <taxon>Magnoliopsida</taxon>
        <taxon>eudicotyledons</taxon>
        <taxon>Gunneridae</taxon>
        <taxon>Pentapetalae</taxon>
        <taxon>asterids</taxon>
        <taxon>lamiids</taxon>
        <taxon>Lamiales</taxon>
        <taxon>Lamiaceae</taxon>
        <taxon>Nepetoideae</taxon>
        <taxon>Mentheae</taxon>
        <taxon>Salviinae</taxon>
        <taxon>Salvia</taxon>
        <taxon>Salvia subgen. Calosphace</taxon>
        <taxon>core Calosphace</taxon>
    </lineage>
</organism>
<comment type="caution">
    <text evidence="3">The sequence shown here is derived from an EMBL/GenBank/DDBJ whole genome shotgun (WGS) entry which is preliminary data.</text>
</comment>
<feature type="region of interest" description="Disordered" evidence="1">
    <location>
        <begin position="136"/>
        <end position="204"/>
    </location>
</feature>
<feature type="compositionally biased region" description="Gly residues" evidence="1">
    <location>
        <begin position="302"/>
        <end position="311"/>
    </location>
</feature>
<evidence type="ECO:0000256" key="1">
    <source>
        <dbReference type="SAM" id="MobiDB-lite"/>
    </source>
</evidence>
<feature type="region of interest" description="Disordered" evidence="1">
    <location>
        <begin position="278"/>
        <end position="311"/>
    </location>
</feature>
<dbReference type="InterPro" id="IPR029466">
    <property type="entry name" value="NAM-associated_C"/>
</dbReference>
<feature type="domain" description="No apical meristem-associated C-terminal" evidence="2">
    <location>
        <begin position="117"/>
        <end position="275"/>
    </location>
</feature>
<feature type="compositionally biased region" description="Polar residues" evidence="1">
    <location>
        <begin position="279"/>
        <end position="294"/>
    </location>
</feature>